<evidence type="ECO:0000313" key="4">
    <source>
        <dbReference type="Proteomes" id="UP001530400"/>
    </source>
</evidence>
<protein>
    <recommendedName>
        <fullName evidence="2">Amine oxidase domain-containing protein</fullName>
    </recommendedName>
</protein>
<dbReference type="PANTHER" id="PTHR46313">
    <property type="match status" value="1"/>
</dbReference>
<evidence type="ECO:0000256" key="1">
    <source>
        <dbReference type="SAM" id="SignalP"/>
    </source>
</evidence>
<dbReference type="AlphaFoldDB" id="A0ABD3PEX0"/>
<comment type="caution">
    <text evidence="3">The sequence shown here is derived from an EMBL/GenBank/DDBJ whole genome shotgun (WGS) entry which is preliminary data.</text>
</comment>
<proteinExistence type="predicted"/>
<dbReference type="Proteomes" id="UP001530400">
    <property type="component" value="Unassembled WGS sequence"/>
</dbReference>
<sequence>MAMITLILLLLSSQPPLTSSFLTPAARRSPHRLSATTQEHEHDVIVIGSGIGGLCAASLCARHSLRTICVEAHDTAGGVAHSFERRSGNSGDGRPFVFDSGPSLLSGMSGRGSTNPLRQLMEAVGVAVKWDERKGKHQPVEAAYGGSTSHLITSPRQPAAAHTASRLPQEHEHDVIVIGSGIGGLCAASLCARHSLRTICVEAHDTAGGVAHSFERRSGKVSDGRPLCLTAGQVCWRMSGRGSTNPLRQLMEAVGVADEVDWATYDGWMVYDTAYPPSDPRSSFRLTTGSSPAFENAIQSKAGITARNEFAKFKSNMMSPGGLSESSALIPPMALRGDFGALFTMAGYLGKFLKIGLQGTLLTGSFTNCMNLYGVKDAFVKKWFDYLAFALSGLDAAHTQAAPVAYTMIDLHSEGAVLDYPNGGMDSLIQALVKGLEMDRGDGIGGGELRLNSRVKRLVLEEVNNRPKCTGVVLEDGTVLRAKRGVICNAPLWNMAKLLEDSITNPLDLEVAAAVNDVRKQADAMEMTGSFMHLHLGIPSDGLQGLDCHHSVLNFEDDVTAEQNLVIVSIPTIFDPTLAPEGYHVVHAYTAASEDFADWESKITGGYDNGKAEPNDYKRTKSYKELKEKKAEALWLALERIIPDIRERASRPGSVVEVGTPLTHRRYNRRFRGTYGPAPSEGKDVWELPGPKTPIDGLLACGDTTFPGIGLPGVAASGTIAANTLVGVDVQLELMREMKQSGSLQ</sequence>
<dbReference type="SUPFAM" id="SSF51905">
    <property type="entry name" value="FAD/NAD(P)-binding domain"/>
    <property type="match status" value="2"/>
</dbReference>
<feature type="chain" id="PRO_5044821566" description="Amine oxidase domain-containing protein" evidence="1">
    <location>
        <begin position="21"/>
        <end position="745"/>
    </location>
</feature>
<name>A0ABD3PEX0_9STRA</name>
<dbReference type="PRINTS" id="PR00368">
    <property type="entry name" value="FADPNR"/>
</dbReference>
<dbReference type="Gene3D" id="3.50.50.60">
    <property type="entry name" value="FAD/NAD(P)-binding domain"/>
    <property type="match status" value="3"/>
</dbReference>
<dbReference type="PANTHER" id="PTHR46313:SF3">
    <property type="entry name" value="PROLYCOPENE ISOMERASE, CHLOROPLASTIC"/>
    <property type="match status" value="1"/>
</dbReference>
<dbReference type="InterPro" id="IPR036188">
    <property type="entry name" value="FAD/NAD-bd_sf"/>
</dbReference>
<dbReference type="EMBL" id="JALLPJ020000658">
    <property type="protein sequence ID" value="KAL3786242.1"/>
    <property type="molecule type" value="Genomic_DNA"/>
</dbReference>
<gene>
    <name evidence="3" type="ORF">ACHAWO_009518</name>
</gene>
<dbReference type="Pfam" id="PF01593">
    <property type="entry name" value="Amino_oxidase"/>
    <property type="match status" value="1"/>
</dbReference>
<organism evidence="3 4">
    <name type="scientific">Cyclotella atomus</name>
    <dbReference type="NCBI Taxonomy" id="382360"/>
    <lineage>
        <taxon>Eukaryota</taxon>
        <taxon>Sar</taxon>
        <taxon>Stramenopiles</taxon>
        <taxon>Ochrophyta</taxon>
        <taxon>Bacillariophyta</taxon>
        <taxon>Coscinodiscophyceae</taxon>
        <taxon>Thalassiosirophycidae</taxon>
        <taxon>Stephanodiscales</taxon>
        <taxon>Stephanodiscaceae</taxon>
        <taxon>Cyclotella</taxon>
    </lineage>
</organism>
<reference evidence="3 4" key="1">
    <citation type="submission" date="2024-10" db="EMBL/GenBank/DDBJ databases">
        <title>Updated reference genomes for cyclostephanoid diatoms.</title>
        <authorList>
            <person name="Roberts W.R."/>
            <person name="Alverson A.J."/>
        </authorList>
    </citation>
    <scope>NUCLEOTIDE SEQUENCE [LARGE SCALE GENOMIC DNA]</scope>
    <source>
        <strain evidence="3 4">AJA010-31</strain>
    </source>
</reference>
<evidence type="ECO:0000259" key="2">
    <source>
        <dbReference type="Pfam" id="PF01593"/>
    </source>
</evidence>
<feature type="signal peptide" evidence="1">
    <location>
        <begin position="1"/>
        <end position="20"/>
    </location>
</feature>
<dbReference type="InterPro" id="IPR045892">
    <property type="entry name" value="CrtISO-like"/>
</dbReference>
<dbReference type="PRINTS" id="PR00411">
    <property type="entry name" value="PNDRDTASEI"/>
</dbReference>
<dbReference type="Pfam" id="PF13450">
    <property type="entry name" value="NAD_binding_8"/>
    <property type="match status" value="1"/>
</dbReference>
<dbReference type="InterPro" id="IPR002937">
    <property type="entry name" value="Amino_oxidase"/>
</dbReference>
<keyword evidence="4" id="KW-1185">Reference proteome</keyword>
<feature type="domain" description="Amine oxidase" evidence="2">
    <location>
        <begin position="182"/>
        <end position="600"/>
    </location>
</feature>
<accession>A0ABD3PEX0</accession>
<keyword evidence="1" id="KW-0732">Signal</keyword>
<evidence type="ECO:0000313" key="3">
    <source>
        <dbReference type="EMBL" id="KAL3786242.1"/>
    </source>
</evidence>